<dbReference type="GO" id="GO:0031419">
    <property type="term" value="F:cobalamin binding"/>
    <property type="evidence" value="ECO:0007669"/>
    <property type="project" value="InterPro"/>
</dbReference>
<sequence length="171" mass="19115">VYDVLEPPQGLMALLTYVNEVFGDKVEGTIYKSRIDFDSYEELYVKVKDFAPDIIGIRSLSFYRIFFHKAISYLRNKGITTSIITGGPYATSSFPELLHDRNIALAVLGEGELTLSEILKHTLFNNNRLPDVETLRSINGIAFFDETGPGKGSRIAGNTSIQRNKKAVVYS</sequence>
<feature type="non-terminal residue" evidence="2">
    <location>
        <position position="1"/>
    </location>
</feature>
<proteinExistence type="predicted"/>
<protein>
    <recommendedName>
        <fullName evidence="1">B12-binding domain-containing protein</fullName>
    </recommendedName>
</protein>
<dbReference type="InterPro" id="IPR006158">
    <property type="entry name" value="Cobalamin-bd"/>
</dbReference>
<dbReference type="PROSITE" id="PS51332">
    <property type="entry name" value="B12_BINDING"/>
    <property type="match status" value="1"/>
</dbReference>
<dbReference type="AlphaFoldDB" id="A0A382VS96"/>
<accession>A0A382VS96</accession>
<reference evidence="2" key="1">
    <citation type="submission" date="2018-05" db="EMBL/GenBank/DDBJ databases">
        <authorList>
            <person name="Lanie J.A."/>
            <person name="Ng W.-L."/>
            <person name="Kazmierczak K.M."/>
            <person name="Andrzejewski T.M."/>
            <person name="Davidsen T.M."/>
            <person name="Wayne K.J."/>
            <person name="Tettelin H."/>
            <person name="Glass J.I."/>
            <person name="Rusch D."/>
            <person name="Podicherti R."/>
            <person name="Tsui H.-C.T."/>
            <person name="Winkler M.E."/>
        </authorList>
    </citation>
    <scope>NUCLEOTIDE SEQUENCE</scope>
</reference>
<evidence type="ECO:0000313" key="2">
    <source>
        <dbReference type="EMBL" id="SVD49389.1"/>
    </source>
</evidence>
<name>A0A382VS96_9ZZZZ</name>
<evidence type="ECO:0000259" key="1">
    <source>
        <dbReference type="PROSITE" id="PS51332"/>
    </source>
</evidence>
<organism evidence="2">
    <name type="scientific">marine metagenome</name>
    <dbReference type="NCBI Taxonomy" id="408172"/>
    <lineage>
        <taxon>unclassified sequences</taxon>
        <taxon>metagenomes</taxon>
        <taxon>ecological metagenomes</taxon>
    </lineage>
</organism>
<dbReference type="EMBL" id="UINC01154224">
    <property type="protein sequence ID" value="SVD49389.1"/>
    <property type="molecule type" value="Genomic_DNA"/>
</dbReference>
<feature type="domain" description="B12-binding" evidence="1">
    <location>
        <begin position="1"/>
        <end position="129"/>
    </location>
</feature>
<dbReference type="GO" id="GO:0046872">
    <property type="term" value="F:metal ion binding"/>
    <property type="evidence" value="ECO:0007669"/>
    <property type="project" value="InterPro"/>
</dbReference>
<gene>
    <name evidence="2" type="ORF">METZ01_LOCUS402243</name>
</gene>
<dbReference type="Gene3D" id="3.40.50.280">
    <property type="entry name" value="Cobalamin-binding domain"/>
    <property type="match status" value="1"/>
</dbReference>